<protein>
    <submittedName>
        <fullName evidence="2">Uncharacterized protein</fullName>
    </submittedName>
</protein>
<dbReference type="AlphaFoldDB" id="A0A8X6GTV7"/>
<proteinExistence type="predicted"/>
<reference evidence="2" key="1">
    <citation type="submission" date="2020-07" db="EMBL/GenBank/DDBJ databases">
        <title>Multicomponent nature underlies the extraordinary mechanical properties of spider dragline silk.</title>
        <authorList>
            <person name="Kono N."/>
            <person name="Nakamura H."/>
            <person name="Mori M."/>
            <person name="Yoshida Y."/>
            <person name="Ohtoshi R."/>
            <person name="Malay A.D."/>
            <person name="Moran D.A.P."/>
            <person name="Tomita M."/>
            <person name="Numata K."/>
            <person name="Arakawa K."/>
        </authorList>
    </citation>
    <scope>NUCLEOTIDE SEQUENCE</scope>
</reference>
<feature type="region of interest" description="Disordered" evidence="1">
    <location>
        <begin position="1"/>
        <end position="22"/>
    </location>
</feature>
<name>A0A8X6GTV7_TRICU</name>
<comment type="caution">
    <text evidence="2">The sequence shown here is derived from an EMBL/GenBank/DDBJ whole genome shotgun (WGS) entry which is preliminary data.</text>
</comment>
<gene>
    <name evidence="2" type="ORF">TNCT_355631</name>
</gene>
<keyword evidence="3" id="KW-1185">Reference proteome</keyword>
<accession>A0A8X6GTV7</accession>
<evidence type="ECO:0000313" key="3">
    <source>
        <dbReference type="Proteomes" id="UP000887116"/>
    </source>
</evidence>
<dbReference type="Proteomes" id="UP000887116">
    <property type="component" value="Unassembled WGS sequence"/>
</dbReference>
<evidence type="ECO:0000256" key="1">
    <source>
        <dbReference type="SAM" id="MobiDB-lite"/>
    </source>
</evidence>
<evidence type="ECO:0000313" key="2">
    <source>
        <dbReference type="EMBL" id="GFQ73689.1"/>
    </source>
</evidence>
<sequence length="121" mass="13174">MLLASGRPHPHHHPGMDNGSDLAVHSSRLAVDHEEGILGRGGHVRAKHARAYDGAVAVAPGGQSGVGRTADASDHLNFAIREIHKEDVLFGRRRRVQIVGVRCPGRKEGHVTDLERRLHIE</sequence>
<organism evidence="2 3">
    <name type="scientific">Trichonephila clavata</name>
    <name type="common">Joro spider</name>
    <name type="synonym">Nephila clavata</name>
    <dbReference type="NCBI Taxonomy" id="2740835"/>
    <lineage>
        <taxon>Eukaryota</taxon>
        <taxon>Metazoa</taxon>
        <taxon>Ecdysozoa</taxon>
        <taxon>Arthropoda</taxon>
        <taxon>Chelicerata</taxon>
        <taxon>Arachnida</taxon>
        <taxon>Araneae</taxon>
        <taxon>Araneomorphae</taxon>
        <taxon>Entelegynae</taxon>
        <taxon>Araneoidea</taxon>
        <taxon>Nephilidae</taxon>
        <taxon>Trichonephila</taxon>
    </lineage>
</organism>
<dbReference type="EMBL" id="BMAO01011438">
    <property type="protein sequence ID" value="GFQ73689.1"/>
    <property type="molecule type" value="Genomic_DNA"/>
</dbReference>